<proteinExistence type="predicted"/>
<gene>
    <name evidence="2" type="ORF">EVOR1521_LOCUS23747</name>
</gene>
<evidence type="ECO:0000256" key="1">
    <source>
        <dbReference type="SAM" id="MobiDB-lite"/>
    </source>
</evidence>
<organism evidence="2 3">
    <name type="scientific">Effrenium voratum</name>
    <dbReference type="NCBI Taxonomy" id="2562239"/>
    <lineage>
        <taxon>Eukaryota</taxon>
        <taxon>Sar</taxon>
        <taxon>Alveolata</taxon>
        <taxon>Dinophyceae</taxon>
        <taxon>Suessiales</taxon>
        <taxon>Symbiodiniaceae</taxon>
        <taxon>Effrenium</taxon>
    </lineage>
</organism>
<dbReference type="EMBL" id="CAUJNA010003370">
    <property type="protein sequence ID" value="CAJ1400404.1"/>
    <property type="molecule type" value="Genomic_DNA"/>
</dbReference>
<reference evidence="2" key="1">
    <citation type="submission" date="2023-08" db="EMBL/GenBank/DDBJ databases">
        <authorList>
            <person name="Chen Y."/>
            <person name="Shah S."/>
            <person name="Dougan E. K."/>
            <person name="Thang M."/>
            <person name="Chan C."/>
        </authorList>
    </citation>
    <scope>NUCLEOTIDE SEQUENCE</scope>
</reference>
<dbReference type="AlphaFoldDB" id="A0AA36J8E6"/>
<feature type="compositionally biased region" description="Basic and acidic residues" evidence="1">
    <location>
        <begin position="455"/>
        <end position="464"/>
    </location>
</feature>
<protein>
    <submittedName>
        <fullName evidence="2">Uncharacterized protein</fullName>
    </submittedName>
</protein>
<sequence>MPRIHLESLGGGSARLAEMMGASSVSSSSLMAMLKQKVDIKQTLGISSELAEAVQAAYQEKLGAGTGDECSILDILCCMMCIHCGLDVCCNDRRRSSWMQKQMSEPGQQSMDADAPEKTSVLDISKFSSADFQEILRSKEMSAKERFGLWLFGHKFGNTEETKLQQCLQKMKQVLPELAEKDGMDLDELRTEWANKTDMTTRMKLVRRVAAMAVLNRAQGVSQFGLAAVSLEECGPVLCAGELQYELDADGLHKCTWQCPAGQTPDTFQMVGLDMAGEKNMSLTEAEAAGKLALEEADMDSSQYSHSKSYQMWKGLSFDFYTAYGDAPLKLLQMTSVAELGPQLPVSMRYHGTCRGERSFRVAERVVYTGSGSQIPHGAIVKIERLPGDTPFLATYLGGSEHLGAEEYEVKYLGQRVIVPAADLKQEGLAKVVLDPGLQKWMQSTGDAIEVSMPGRRDPSRRQQDTTFWFPTSKKED</sequence>
<keyword evidence="3" id="KW-1185">Reference proteome</keyword>
<dbReference type="Proteomes" id="UP001178507">
    <property type="component" value="Unassembled WGS sequence"/>
</dbReference>
<comment type="caution">
    <text evidence="2">The sequence shown here is derived from an EMBL/GenBank/DDBJ whole genome shotgun (WGS) entry which is preliminary data.</text>
</comment>
<evidence type="ECO:0000313" key="2">
    <source>
        <dbReference type="EMBL" id="CAJ1400404.1"/>
    </source>
</evidence>
<evidence type="ECO:0000313" key="3">
    <source>
        <dbReference type="Proteomes" id="UP001178507"/>
    </source>
</evidence>
<name>A0AA36J8E6_9DINO</name>
<feature type="region of interest" description="Disordered" evidence="1">
    <location>
        <begin position="452"/>
        <end position="477"/>
    </location>
</feature>
<accession>A0AA36J8E6</accession>